<dbReference type="HOGENOM" id="CLU_297610_0_0_1"/>
<dbReference type="PANTHER" id="PTHR34709">
    <property type="entry name" value="OS10G0396666 PROTEIN"/>
    <property type="match status" value="1"/>
</dbReference>
<evidence type="ECO:0008006" key="4">
    <source>
        <dbReference type="Google" id="ProtNLM"/>
    </source>
</evidence>
<dbReference type="Gramene" id="OGLUM01G03960.1">
    <property type="protein sequence ID" value="OGLUM01G03960.1"/>
    <property type="gene ID" value="OGLUM01G03960"/>
</dbReference>
<dbReference type="EnsemblPlants" id="OGLUM01G03960.1">
    <property type="protein sequence ID" value="OGLUM01G03960.1"/>
    <property type="gene ID" value="OGLUM01G03960"/>
</dbReference>
<feature type="region of interest" description="Disordered" evidence="1">
    <location>
        <begin position="1"/>
        <end position="37"/>
    </location>
</feature>
<dbReference type="InterPro" id="IPR036047">
    <property type="entry name" value="F-box-like_dom_sf"/>
</dbReference>
<reference evidence="2" key="3">
    <citation type="submission" date="2018-05" db="EMBL/GenBank/DDBJ databases">
        <title>OgluRS3 (Oryza glumaepatula Reference Sequence Version 3).</title>
        <authorList>
            <person name="Zhang J."/>
            <person name="Kudrna D."/>
            <person name="Lee S."/>
            <person name="Talag J."/>
            <person name="Welchert J."/>
            <person name="Wing R.A."/>
        </authorList>
    </citation>
    <scope>NUCLEOTIDE SEQUENCE [LARGE SCALE GENOMIC DNA]</scope>
</reference>
<dbReference type="CDD" id="cd09917">
    <property type="entry name" value="F-box_SF"/>
    <property type="match status" value="1"/>
</dbReference>
<protein>
    <recommendedName>
        <fullName evidence="4">F-box domain-containing protein</fullName>
    </recommendedName>
</protein>
<dbReference type="eggNOG" id="ENOG502R49S">
    <property type="taxonomic scope" value="Eukaryota"/>
</dbReference>
<organism evidence="2">
    <name type="scientific">Oryza glumipatula</name>
    <dbReference type="NCBI Taxonomy" id="40148"/>
    <lineage>
        <taxon>Eukaryota</taxon>
        <taxon>Viridiplantae</taxon>
        <taxon>Streptophyta</taxon>
        <taxon>Embryophyta</taxon>
        <taxon>Tracheophyta</taxon>
        <taxon>Spermatophyta</taxon>
        <taxon>Magnoliopsida</taxon>
        <taxon>Liliopsida</taxon>
        <taxon>Poales</taxon>
        <taxon>Poaceae</taxon>
        <taxon>BOP clade</taxon>
        <taxon>Oryzoideae</taxon>
        <taxon>Oryzeae</taxon>
        <taxon>Oryzinae</taxon>
        <taxon>Oryza</taxon>
    </lineage>
</organism>
<evidence type="ECO:0000256" key="1">
    <source>
        <dbReference type="SAM" id="MobiDB-lite"/>
    </source>
</evidence>
<dbReference type="Proteomes" id="UP000026961">
    <property type="component" value="Chromosome 1"/>
</dbReference>
<proteinExistence type="predicted"/>
<keyword evidence="3" id="KW-1185">Reference proteome</keyword>
<dbReference type="AlphaFoldDB" id="A0A0D9Y3G5"/>
<dbReference type="PANTHER" id="PTHR34709:SF28">
    <property type="entry name" value="OS08G0272601 PROTEIN"/>
    <property type="match status" value="1"/>
</dbReference>
<dbReference type="InterPro" id="IPR055312">
    <property type="entry name" value="FBL15-like"/>
</dbReference>
<dbReference type="SUPFAM" id="SSF52047">
    <property type="entry name" value="RNI-like"/>
    <property type="match status" value="1"/>
</dbReference>
<sequence length="1012" mass="114235">MEKESSIDRWQCASNKPADGMNSYQSRSRSNGKRKKEIDRTTRYQAYEWEELAWRVPETLMLVSSEMEAVVRLIDVAHSKLQVLGTLFRRIHLGMPAAIAMDLFGDPATVGVSPTEILEEARREISLSGARHGKTMHVFARYVVAHLHVQQDDPGTHYQDAIRFIDKGAGEDRSITEPTTQPNSLLFFSFPMDFITVEREAKLRWPRDPSDHSTSCGGDDDSPISHLSGDVLVHVLGFLPTATDLMRACAVSRWWCRLGARVPLLRFLCIDRAFDRQETLDRFVAFINNVLTRRAAGQSDAGVEELTISLKSGMSSVDVAEVDAWIRYGMQHVSNTFTLELNIPLRSGNNSNHRYLDDDEDDDDDNNGMILAELPSSPRLKSVMLSLSNARLRLPTAAAFDSLVDLSLENVRLEDNSIHLLNRLLSPACCPRLQRLRFNKLTVGRQVAELHLESDELLELSLNCISRCITLSLQIKTPRLRVFHMRDTSLIGKLTISAPRLEEFILPYTGRVSVINVEDMPCVRILEIDLWLLGGPQYGGLINKDRIRLLQCCRFLQFLTIRLKDNGNAEVELMKDVPELPHVTSLSLRVIEMNEMYDIASVLCVIGRCKFLKHLELDIKMAHCEGPTEVSIQNQKDYHIISLEHLQEIKITCSYMRNHEAGLIKFLHTSAPALKKMRIAFISGFMRPQSLDIFFMRSRSLEILGKKCEEFLRSIALSKKGKWVFCNHRTCRVANTNKTIDRATRDQAYEVSTESVGAGYILPGADGQLGAQLRVPYRGLEVTIGGGELLLDQAVDARETRMVQQEEDRIQVTAAAVYHGERFLHVLHGLDRSAAMDEWEELARRLPVTLMRVSSEMEDVKLIEVALAKFQKRAAMMGRILDGTPAAIAEQEFDDPAPVGECPKVSLEKAHREISHSAASHAMARGVFFLCAVHHRTQDEPPFLHWDARHQVAIGHFERAMRSITDAMGHYAAASHYPSYLIVLVLGARHTRAIPTKTGRLQVPIRGDRQIH</sequence>
<reference evidence="2" key="2">
    <citation type="submission" date="2015-04" db="UniProtKB">
        <authorList>
            <consortium name="EnsemblPlants"/>
        </authorList>
    </citation>
    <scope>IDENTIFICATION</scope>
</reference>
<dbReference type="SUPFAM" id="SSF81383">
    <property type="entry name" value="F-box domain"/>
    <property type="match status" value="1"/>
</dbReference>
<reference evidence="2" key="1">
    <citation type="submission" date="2013-08" db="EMBL/GenBank/DDBJ databases">
        <title>Oryza genome evolution.</title>
        <authorList>
            <person name="Wing R.A."/>
            <person name="Panaud O."/>
            <person name="Oliveira A.C."/>
        </authorList>
    </citation>
    <scope>NUCLEOTIDE SEQUENCE</scope>
</reference>
<name>A0A0D9Y3G5_9ORYZ</name>
<accession>A0A0D9Y3G5</accession>
<evidence type="ECO:0000313" key="3">
    <source>
        <dbReference type="Proteomes" id="UP000026961"/>
    </source>
</evidence>
<evidence type="ECO:0000313" key="2">
    <source>
        <dbReference type="EnsemblPlants" id="OGLUM01G03960.1"/>
    </source>
</evidence>